<dbReference type="Gene3D" id="3.40.50.300">
    <property type="entry name" value="P-loop containing nucleotide triphosphate hydrolases"/>
    <property type="match status" value="2"/>
</dbReference>
<name>A0A383R5D2_PAEAL</name>
<dbReference type="FunFam" id="3.40.50.300:FF:000483">
    <property type="entry name" value="Sensor histidine kinase KdpD"/>
    <property type="match status" value="1"/>
</dbReference>
<reference evidence="6" key="1">
    <citation type="submission" date="2018-08" db="EMBL/GenBank/DDBJ databases">
        <authorList>
            <person name="Chevrot R."/>
        </authorList>
    </citation>
    <scope>NUCLEOTIDE SEQUENCE [LARGE SCALE GENOMIC DNA]</scope>
</reference>
<evidence type="ECO:0000256" key="3">
    <source>
        <dbReference type="ARBA" id="ARBA00023012"/>
    </source>
</evidence>
<keyword evidence="1" id="KW-0808">Transferase</keyword>
<dbReference type="Pfam" id="PF02702">
    <property type="entry name" value="KdpD"/>
    <property type="match status" value="2"/>
</dbReference>
<dbReference type="GO" id="GO:0000155">
    <property type="term" value="F:phosphorelay sensor kinase activity"/>
    <property type="evidence" value="ECO:0007669"/>
    <property type="project" value="InterPro"/>
</dbReference>
<dbReference type="InterPro" id="IPR014729">
    <property type="entry name" value="Rossmann-like_a/b/a_fold"/>
</dbReference>
<evidence type="ECO:0000313" key="5">
    <source>
        <dbReference type="EMBL" id="SYX82168.1"/>
    </source>
</evidence>
<evidence type="ECO:0000256" key="2">
    <source>
        <dbReference type="ARBA" id="ARBA00022777"/>
    </source>
</evidence>
<keyword evidence="2 5" id="KW-0418">Kinase</keyword>
<dbReference type="PANTHER" id="PTHR45569:SF1">
    <property type="entry name" value="SENSOR PROTEIN KDPD"/>
    <property type="match status" value="1"/>
</dbReference>
<dbReference type="AlphaFoldDB" id="A0A383R5D2"/>
<evidence type="ECO:0000256" key="1">
    <source>
        <dbReference type="ARBA" id="ARBA00022679"/>
    </source>
</evidence>
<dbReference type="InterPro" id="IPR052023">
    <property type="entry name" value="Histidine_kinase_KdpD"/>
</dbReference>
<evidence type="ECO:0000259" key="4">
    <source>
        <dbReference type="Pfam" id="PF02702"/>
    </source>
</evidence>
<dbReference type="Proteomes" id="UP000304148">
    <property type="component" value="Chromosome"/>
</dbReference>
<accession>A0A383R5D2</accession>
<gene>
    <name evidence="5" type="ORF">PBLR_10588</name>
</gene>
<dbReference type="InterPro" id="IPR003852">
    <property type="entry name" value="Sig_transdc_His_kinase_KdpD_N"/>
</dbReference>
<feature type="domain" description="Signal transduction histidine kinase osmosensitive K+ channel sensor N-terminal" evidence="4">
    <location>
        <begin position="424"/>
        <end position="633"/>
    </location>
</feature>
<dbReference type="EMBL" id="LS992241">
    <property type="protein sequence ID" value="SYX82168.1"/>
    <property type="molecule type" value="Genomic_DNA"/>
</dbReference>
<dbReference type="SUPFAM" id="SSF52402">
    <property type="entry name" value="Adenine nucleotide alpha hydrolases-like"/>
    <property type="match status" value="1"/>
</dbReference>
<feature type="domain" description="Signal transduction histidine kinase osmosensitive K+ channel sensor N-terminal" evidence="4">
    <location>
        <begin position="23"/>
        <end position="236"/>
    </location>
</feature>
<proteinExistence type="predicted"/>
<dbReference type="GO" id="GO:0005737">
    <property type="term" value="C:cytoplasm"/>
    <property type="evidence" value="ECO:0007669"/>
    <property type="project" value="UniProtKB-ARBA"/>
</dbReference>
<evidence type="ECO:0000313" key="6">
    <source>
        <dbReference type="Proteomes" id="UP000304148"/>
    </source>
</evidence>
<dbReference type="Gene3D" id="3.40.50.620">
    <property type="entry name" value="HUPs"/>
    <property type="match status" value="2"/>
</dbReference>
<dbReference type="PANTHER" id="PTHR45569">
    <property type="entry name" value="SENSOR PROTEIN KDPD"/>
    <property type="match status" value="1"/>
</dbReference>
<dbReference type="SUPFAM" id="SSF52540">
    <property type="entry name" value="P-loop containing nucleoside triphosphate hydrolases"/>
    <property type="match status" value="1"/>
</dbReference>
<dbReference type="InterPro" id="IPR027417">
    <property type="entry name" value="P-loop_NTPase"/>
</dbReference>
<organism evidence="5 6">
    <name type="scientific">Paenibacillus alvei</name>
    <name type="common">Bacillus alvei</name>
    <dbReference type="NCBI Taxonomy" id="44250"/>
    <lineage>
        <taxon>Bacteria</taxon>
        <taxon>Bacillati</taxon>
        <taxon>Bacillota</taxon>
        <taxon>Bacilli</taxon>
        <taxon>Bacillales</taxon>
        <taxon>Paenibacillaceae</taxon>
        <taxon>Paenibacillus</taxon>
    </lineage>
</organism>
<protein>
    <submittedName>
        <fullName evidence="5">Two-component system, OmpR family, sensor histidine kinase KdpD</fullName>
    </submittedName>
</protein>
<dbReference type="GO" id="GO:0005886">
    <property type="term" value="C:plasma membrane"/>
    <property type="evidence" value="ECO:0007669"/>
    <property type="project" value="TreeGrafter"/>
</dbReference>
<keyword evidence="3" id="KW-0902">Two-component regulatory system</keyword>
<sequence>MNEGDEYRRQSPEMILRMLEQMKRGRLRILMAVASGAGKTTQLLLEGVNCTKQGLDVVYGTALPTQEMWSEAGLHVGIDASPVQAISMIAWQRDGQHRYDIDVEAITARMPDVVLIDGLAHRNRPEALRSTRLEDVRELLKRGINVIATMNAYEEESVQAAAKKMTGVVSEWTIPSEALKEADEVRLLDVSAESLMERRMQGQFNRAKHSRKHRAEERSRISILRELALRTMAEHVNGSLEQHRNEMGLTGPSGASERILVLAQYGWNGSIHIRRGQQIAKRLNGELYIVTFVQPDMELTTEQAAFRRSLKKMAMKTEAVWEEISSRSRSDMASALAEYAKMHGITRFVLGHSRQTRWQEILKGSLIGALLKRIEMTDLFLIADHSIAKGERILPARLSGAAEAETPFKRVTEQRVQEKAAGLKRGKLKVIIGAAPGVGKTYHMLQEGNRLREQGVDVVIGLLETHGRAETAAQVGGLPAIPRKRIAYNGRMLEEMDTEELLRIHAEVVLVDELAHTNVPGSIRAKRYEDVLCLLEAGISVVTTVNVQHIESLNDAVEHVTGVRVRETVPDIVLRQAREIQLIDVTPQTIQERMRAGLIYKADKVDQALTNFFRTPNLIGLRELALREVADDVDERLESWERRALFRGPWRRQEVIFVCIDSDVRPERLVRHGFRIAHRLKAPMHVVHLPIAPWRRRGKTADIEKEMAAVRALTERLGGTYQEYEAVARRRWASTAVHVADQLQASQIIVGMPSRVRRLGRLGAMKALVRHARHMDVLVLSEWEDLRVR</sequence>